<dbReference type="Gene3D" id="2.40.10.240">
    <property type="entry name" value="QueA-like"/>
    <property type="match status" value="1"/>
</dbReference>
<dbReference type="RefSeq" id="WP_089182933.1">
    <property type="nucleotide sequence ID" value="NZ_CP043427.1"/>
</dbReference>
<sequence>MIDLLKTSSYDYFLPQEFIAKEPVLPRENAKMLVYDRKKDTILHKHVKDLPEILPECSIVFNDTKVVKARAYGVKSSGGKVEILLNAPLINGNFGAYIKGRVKVGSEIALSDSFKFIVKSLFDDGLREVEFYLKDKKLNTTEVFNEMDCIGHVPIPPYIKRDDNKNDEIWYQSIFAKYQGAVAAPTASLHFSSELVDKLKINYDIYTLTLHVGAGTFKGIESEDITKHKMHEEWYHLPQNTINLINSTDKILGIGTTVTRVIEDFARNGRSSGVCELFLNPFNKPIRQDYLLTNFHLPKSTLIMLVCSFIGFEKTMEIYDIAIKNNYRFYSYGDCMLVL</sequence>
<keyword evidence="1" id="KW-0949">S-adenosyl-L-methionine</keyword>
<dbReference type="InterPro" id="IPR036100">
    <property type="entry name" value="QueA_sf"/>
</dbReference>
<keyword evidence="1" id="KW-0963">Cytoplasm</keyword>
<dbReference type="EMBL" id="UFVD01000001">
    <property type="protein sequence ID" value="SUX10539.1"/>
    <property type="molecule type" value="Genomic_DNA"/>
</dbReference>
<keyword evidence="1" id="KW-0671">Queuosine biosynthesis</keyword>
<keyword evidence="2" id="KW-0413">Isomerase</keyword>
<dbReference type="InterPro" id="IPR042119">
    <property type="entry name" value="QueA_dom2"/>
</dbReference>
<dbReference type="GO" id="GO:0005737">
    <property type="term" value="C:cytoplasm"/>
    <property type="evidence" value="ECO:0007669"/>
    <property type="project" value="UniProtKB-SubCell"/>
</dbReference>
<dbReference type="GO" id="GO:0008616">
    <property type="term" value="P:tRNA queuosine(34) biosynthetic process"/>
    <property type="evidence" value="ECO:0007669"/>
    <property type="project" value="UniProtKB-UniRule"/>
</dbReference>
<comment type="function">
    <text evidence="1">Transfers and isomerizes the ribose moiety from AdoMet to the 7-aminomethyl group of 7-deazaguanine (preQ1-tRNA) to give epoxyqueuosine (oQ-tRNA).</text>
</comment>
<evidence type="ECO:0000256" key="1">
    <source>
        <dbReference type="HAMAP-Rule" id="MF_00113"/>
    </source>
</evidence>
<proteinExistence type="inferred from homology"/>
<comment type="subunit">
    <text evidence="1">Monomer.</text>
</comment>
<dbReference type="OrthoDB" id="9805933at2"/>
<dbReference type="PANTHER" id="PTHR30307">
    <property type="entry name" value="S-ADENOSYLMETHIONINE:TRNA RIBOSYLTRANSFERASE-ISOMERASE"/>
    <property type="match status" value="1"/>
</dbReference>
<comment type="subcellular location">
    <subcellularLocation>
        <location evidence="1">Cytoplasm</location>
    </subcellularLocation>
</comment>
<dbReference type="Proteomes" id="UP000254920">
    <property type="component" value="Unassembled WGS sequence"/>
</dbReference>
<dbReference type="InterPro" id="IPR042118">
    <property type="entry name" value="QueA_dom1"/>
</dbReference>
<protein>
    <recommendedName>
        <fullName evidence="1">S-adenosylmethionine:tRNA ribosyltransferase-isomerase</fullName>
        <ecNumber evidence="1">2.4.99.17</ecNumber>
    </recommendedName>
    <alternativeName>
        <fullName evidence="1">Queuosine biosynthesis protein QueA</fullName>
    </alternativeName>
</protein>
<dbReference type="Pfam" id="PF02547">
    <property type="entry name" value="Queuosine_synth"/>
    <property type="match status" value="1"/>
</dbReference>
<comment type="catalytic activity">
    <reaction evidence="1">
        <text>7-aminomethyl-7-carbaguanosine(34) in tRNA + S-adenosyl-L-methionine = epoxyqueuosine(34) in tRNA + adenine + L-methionine + 2 H(+)</text>
        <dbReference type="Rhea" id="RHEA:32155"/>
        <dbReference type="Rhea" id="RHEA-COMP:10342"/>
        <dbReference type="Rhea" id="RHEA-COMP:18582"/>
        <dbReference type="ChEBI" id="CHEBI:15378"/>
        <dbReference type="ChEBI" id="CHEBI:16708"/>
        <dbReference type="ChEBI" id="CHEBI:57844"/>
        <dbReference type="ChEBI" id="CHEBI:59789"/>
        <dbReference type="ChEBI" id="CHEBI:82833"/>
        <dbReference type="ChEBI" id="CHEBI:194443"/>
        <dbReference type="EC" id="2.4.99.17"/>
    </reaction>
</comment>
<gene>
    <name evidence="1 2" type="primary">queA</name>
    <name evidence="2" type="ORF">NCTC12475_00736</name>
</gene>
<evidence type="ECO:0000313" key="3">
    <source>
        <dbReference type="Proteomes" id="UP000254920"/>
    </source>
</evidence>
<dbReference type="Gene3D" id="3.40.1780.10">
    <property type="entry name" value="QueA-like"/>
    <property type="match status" value="2"/>
</dbReference>
<dbReference type="GeneID" id="93091169"/>
<reference evidence="2 3" key="1">
    <citation type="submission" date="2018-06" db="EMBL/GenBank/DDBJ databases">
        <authorList>
            <consortium name="Pathogen Informatics"/>
            <person name="Doyle S."/>
        </authorList>
    </citation>
    <scope>NUCLEOTIDE SEQUENCE [LARGE SCALE GENOMIC DNA]</scope>
    <source>
        <strain evidence="2 3">NCTC12475</strain>
    </source>
</reference>
<dbReference type="STRING" id="32024.GCA_000788295_01155"/>
<organism evidence="2 3">
    <name type="scientific">Campylobacter sputorum subsp. sputorum</name>
    <dbReference type="NCBI Taxonomy" id="32024"/>
    <lineage>
        <taxon>Bacteria</taxon>
        <taxon>Pseudomonadati</taxon>
        <taxon>Campylobacterota</taxon>
        <taxon>Epsilonproteobacteria</taxon>
        <taxon>Campylobacterales</taxon>
        <taxon>Campylobacteraceae</taxon>
        <taxon>Campylobacter</taxon>
    </lineage>
</organism>
<dbReference type="InterPro" id="IPR003699">
    <property type="entry name" value="QueA"/>
</dbReference>
<dbReference type="SUPFAM" id="SSF111337">
    <property type="entry name" value="QueA-like"/>
    <property type="match status" value="1"/>
</dbReference>
<dbReference type="GO" id="GO:0051075">
    <property type="term" value="F:S-adenosylmethionine:tRNA ribosyltransferase-isomerase activity"/>
    <property type="evidence" value="ECO:0007669"/>
    <property type="project" value="UniProtKB-EC"/>
</dbReference>
<dbReference type="UniPathway" id="UPA00392"/>
<comment type="similarity">
    <text evidence="1">Belongs to the QueA family.</text>
</comment>
<dbReference type="PANTHER" id="PTHR30307:SF0">
    <property type="entry name" value="S-ADENOSYLMETHIONINE:TRNA RIBOSYLTRANSFERASE-ISOMERASE"/>
    <property type="match status" value="1"/>
</dbReference>
<comment type="pathway">
    <text evidence="1">tRNA modification; tRNA-queuosine biosynthesis.</text>
</comment>
<evidence type="ECO:0000313" key="2">
    <source>
        <dbReference type="EMBL" id="SUX10539.1"/>
    </source>
</evidence>
<name>A0A381DIM8_9BACT</name>
<dbReference type="NCBIfam" id="TIGR00113">
    <property type="entry name" value="queA"/>
    <property type="match status" value="1"/>
</dbReference>
<dbReference type="NCBIfam" id="NF001140">
    <property type="entry name" value="PRK00147.1"/>
    <property type="match status" value="1"/>
</dbReference>
<dbReference type="EC" id="2.4.99.17" evidence="1"/>
<keyword evidence="1 2" id="KW-0808">Transferase</keyword>
<keyword evidence="3" id="KW-1185">Reference proteome</keyword>
<accession>A0A381DIM8</accession>
<dbReference type="AlphaFoldDB" id="A0A381DIM8"/>
<dbReference type="HAMAP" id="MF_00113">
    <property type="entry name" value="QueA"/>
    <property type="match status" value="1"/>
</dbReference>